<dbReference type="PANTHER" id="PTHR46492:SF1">
    <property type="entry name" value="DYNEIN AXONEMAL ASSEMBLY FACTOR 4"/>
    <property type="match status" value="1"/>
</dbReference>
<evidence type="ECO:0000259" key="12">
    <source>
        <dbReference type="PROSITE" id="PS51203"/>
    </source>
</evidence>
<evidence type="ECO:0000256" key="11">
    <source>
        <dbReference type="SAM" id="MobiDB-lite"/>
    </source>
</evidence>
<dbReference type="FunFam" id="2.60.40.790:FF:000066">
    <property type="entry name" value="Predicted protein"/>
    <property type="match status" value="1"/>
</dbReference>
<dbReference type="GO" id="GO:0036159">
    <property type="term" value="P:inner dynein arm assembly"/>
    <property type="evidence" value="ECO:0007669"/>
    <property type="project" value="TreeGrafter"/>
</dbReference>
<keyword evidence="3" id="KW-0963">Cytoplasm</keyword>
<dbReference type="AlphaFoldDB" id="A0A484BEY0"/>
<feature type="domain" description="CS" evidence="12">
    <location>
        <begin position="48"/>
        <end position="132"/>
    </location>
</feature>
<evidence type="ECO:0000313" key="14">
    <source>
        <dbReference type="Proteomes" id="UP000295192"/>
    </source>
</evidence>
<feature type="region of interest" description="Disordered" evidence="11">
    <location>
        <begin position="264"/>
        <end position="307"/>
    </location>
</feature>
<proteinExistence type="predicted"/>
<evidence type="ECO:0000256" key="3">
    <source>
        <dbReference type="ARBA" id="ARBA00022490"/>
    </source>
</evidence>
<dbReference type="OMA" id="FTTQHKR"/>
<accession>A0A484BEY0</accession>
<dbReference type="SUPFAM" id="SSF49764">
    <property type="entry name" value="HSP20-like chaperones"/>
    <property type="match status" value="1"/>
</dbReference>
<dbReference type="GO" id="GO:0120293">
    <property type="term" value="C:dynein axonemal particle"/>
    <property type="evidence" value="ECO:0007669"/>
    <property type="project" value="UniProtKB-SubCell"/>
</dbReference>
<evidence type="ECO:0000256" key="10">
    <source>
        <dbReference type="ARBA" id="ARBA00024430"/>
    </source>
</evidence>
<feature type="region of interest" description="Disordered" evidence="11">
    <location>
        <begin position="205"/>
        <end position="233"/>
    </location>
</feature>
<keyword evidence="14" id="KW-1185">Reference proteome</keyword>
<reference evidence="13 14" key="1">
    <citation type="journal article" date="2019" name="J. Hered.">
        <title>An Improved Genome Assembly for Drosophila navojoa, the Basal Species in the mojavensis Cluster.</title>
        <authorList>
            <person name="Vanderlinde T."/>
            <person name="Dupim E.G."/>
            <person name="Nazario-Yepiz N.O."/>
            <person name="Carvalho A.B."/>
        </authorList>
    </citation>
    <scope>NUCLEOTIDE SEQUENCE [LARGE SCALE GENOMIC DNA]</scope>
    <source>
        <strain evidence="13">Navoj_Jal97</strain>
        <tissue evidence="13">Whole organism</tissue>
    </source>
</reference>
<protein>
    <recommendedName>
        <fullName evidence="10">Dynein axonemal assembly factor 4</fullName>
    </recommendedName>
</protein>
<evidence type="ECO:0000256" key="4">
    <source>
        <dbReference type="ARBA" id="ARBA00022737"/>
    </source>
</evidence>
<dbReference type="GO" id="GO:0036158">
    <property type="term" value="P:outer dynein arm assembly"/>
    <property type="evidence" value="ECO:0007669"/>
    <property type="project" value="TreeGrafter"/>
</dbReference>
<dbReference type="Gene3D" id="2.60.40.790">
    <property type="match status" value="1"/>
</dbReference>
<evidence type="ECO:0000256" key="2">
    <source>
        <dbReference type="ARBA" id="ARBA00004487"/>
    </source>
</evidence>
<gene>
    <name evidence="13" type="ORF">AWZ03_006281</name>
</gene>
<evidence type="ECO:0000313" key="13">
    <source>
        <dbReference type="EMBL" id="TDG47288.1"/>
    </source>
</evidence>
<keyword evidence="7" id="KW-0539">Nucleus</keyword>
<evidence type="ECO:0000256" key="9">
    <source>
        <dbReference type="ARBA" id="ARBA00024190"/>
    </source>
</evidence>
<dbReference type="InterPro" id="IPR037894">
    <property type="entry name" value="CS_DYX1C1"/>
</dbReference>
<dbReference type="GO" id="GO:0003341">
    <property type="term" value="P:cilium movement"/>
    <property type="evidence" value="ECO:0007669"/>
    <property type="project" value="InterPro"/>
</dbReference>
<evidence type="ECO:0000256" key="7">
    <source>
        <dbReference type="ARBA" id="ARBA00023242"/>
    </source>
</evidence>
<dbReference type="GO" id="GO:0005634">
    <property type="term" value="C:nucleus"/>
    <property type="evidence" value="ECO:0007669"/>
    <property type="project" value="UniProtKB-SubCell"/>
</dbReference>
<dbReference type="InterPro" id="IPR007052">
    <property type="entry name" value="CS_dom"/>
</dbReference>
<dbReference type="EMBL" id="LSRL02000046">
    <property type="protein sequence ID" value="TDG47288.1"/>
    <property type="molecule type" value="Genomic_DNA"/>
</dbReference>
<dbReference type="GO" id="GO:0043005">
    <property type="term" value="C:neuron projection"/>
    <property type="evidence" value="ECO:0007669"/>
    <property type="project" value="UniProtKB-SubCell"/>
</dbReference>
<organism evidence="13 14">
    <name type="scientific">Drosophila navojoa</name>
    <name type="common">Fruit fly</name>
    <dbReference type="NCBI Taxonomy" id="7232"/>
    <lineage>
        <taxon>Eukaryota</taxon>
        <taxon>Metazoa</taxon>
        <taxon>Ecdysozoa</taxon>
        <taxon>Arthropoda</taxon>
        <taxon>Hexapoda</taxon>
        <taxon>Insecta</taxon>
        <taxon>Pterygota</taxon>
        <taxon>Neoptera</taxon>
        <taxon>Endopterygota</taxon>
        <taxon>Diptera</taxon>
        <taxon>Brachycera</taxon>
        <taxon>Muscomorpha</taxon>
        <taxon>Ephydroidea</taxon>
        <taxon>Drosophilidae</taxon>
        <taxon>Drosophila</taxon>
    </lineage>
</organism>
<evidence type="ECO:0000256" key="6">
    <source>
        <dbReference type="ARBA" id="ARBA00022902"/>
    </source>
</evidence>
<evidence type="ECO:0000256" key="1">
    <source>
        <dbReference type="ARBA" id="ARBA00004123"/>
    </source>
</evidence>
<name>A0A484BEY0_DRONA</name>
<sequence length="307" mass="35481">MNRTAVSRQCLSLPNDTRGPARLRLCISLETAHSQYNYREGNDNENGSSGKMVQISQTEEDIKISIELNRLVTRKPDVVLLPQYIKFNNPPIFFERHLAQEIDEMASYCRIFKHEARIVLVKKQLGIWPELFQKLDKEALMKKRLEIADLIVERNKKRDEMASERYEHKRRAEIEKEVKREGDMRDRVKKFQETSRHEALMVGVRKETHVKPNSSLHGNNSADNGNNKQQPAVDVRQATPVVRYQPPLAMSAVRGNGRISVSFSSQHKMNTPKRESQEGVQMPFTIHDKLNGNPPTREKTPMETLDE</sequence>
<dbReference type="InterPro" id="IPR008978">
    <property type="entry name" value="HSP20-like_chaperone"/>
</dbReference>
<dbReference type="PANTHER" id="PTHR46492">
    <property type="entry name" value="DYNEIN ASSEMBLY FACTOR 4, AXONEMAL"/>
    <property type="match status" value="1"/>
</dbReference>
<dbReference type="InterPro" id="IPR052004">
    <property type="entry name" value="Dynein_assembly_factor_4"/>
</dbReference>
<keyword evidence="5" id="KW-0802">TPR repeat</keyword>
<dbReference type="PROSITE" id="PS51203">
    <property type="entry name" value="CS"/>
    <property type="match status" value="1"/>
</dbReference>
<dbReference type="GO" id="GO:0007399">
    <property type="term" value="P:nervous system development"/>
    <property type="evidence" value="ECO:0007669"/>
    <property type="project" value="UniProtKB-KW"/>
</dbReference>
<evidence type="ECO:0000256" key="8">
    <source>
        <dbReference type="ARBA" id="ARBA00023273"/>
    </source>
</evidence>
<dbReference type="CDD" id="cd06469">
    <property type="entry name" value="p23_DYX1C1_like"/>
    <property type="match status" value="1"/>
</dbReference>
<dbReference type="Pfam" id="PF04969">
    <property type="entry name" value="CS"/>
    <property type="match status" value="1"/>
</dbReference>
<feature type="compositionally biased region" description="Polar residues" evidence="11">
    <location>
        <begin position="211"/>
        <end position="230"/>
    </location>
</feature>
<feature type="compositionally biased region" description="Basic and acidic residues" evidence="11">
    <location>
        <begin position="286"/>
        <end position="301"/>
    </location>
</feature>
<keyword evidence="4" id="KW-0677">Repeat</keyword>
<keyword evidence="6" id="KW-0524">Neurogenesis</keyword>
<comment type="caution">
    <text evidence="13">The sequence shown here is derived from an EMBL/GenBank/DDBJ whole genome shotgun (WGS) entry which is preliminary data.</text>
</comment>
<evidence type="ECO:0000256" key="5">
    <source>
        <dbReference type="ARBA" id="ARBA00022803"/>
    </source>
</evidence>
<comment type="subcellular location">
    <subcellularLocation>
        <location evidence="2">Cell projection</location>
        <location evidence="2">Neuron projection</location>
    </subcellularLocation>
    <subcellularLocation>
        <location evidence="9">Dynein axonemal particle</location>
    </subcellularLocation>
    <subcellularLocation>
        <location evidence="1">Nucleus</location>
    </subcellularLocation>
</comment>
<dbReference type="OrthoDB" id="348005at2759"/>
<dbReference type="Proteomes" id="UP000295192">
    <property type="component" value="Unassembled WGS sequence"/>
</dbReference>
<keyword evidence="8" id="KW-0966">Cell projection</keyword>